<proteinExistence type="predicted"/>
<dbReference type="EMBL" id="JAMQBK010000072">
    <property type="protein sequence ID" value="MCM2373900.1"/>
    <property type="molecule type" value="Genomic_DNA"/>
</dbReference>
<gene>
    <name evidence="1" type="ORF">NB063_25065</name>
</gene>
<reference evidence="1 2" key="1">
    <citation type="journal article" date="2022" name="Syst. Appl. Microbiol.">
        <title>Rhodopirellula aestuarii sp. nov., a novel member of the genus Rhodopirellula isolated from brackish sediments collected in the Tagus River estuary, Portugal.</title>
        <authorList>
            <person name="Vitorino I.R."/>
            <person name="Klimek D."/>
            <person name="Calusinska M."/>
            <person name="Lobo-da-Cunha A."/>
            <person name="Vasconcelos V."/>
            <person name="Lage O.M."/>
        </authorList>
    </citation>
    <scope>NUCLEOTIDE SEQUENCE [LARGE SCALE GENOMIC DNA]</scope>
    <source>
        <strain evidence="1 2">ICT_H3.1</strain>
    </source>
</reference>
<evidence type="ECO:0000313" key="2">
    <source>
        <dbReference type="Proteomes" id="UP001202961"/>
    </source>
</evidence>
<sequence length="123" mass="12305">MNEQTDEQAQTNEKGILGSARDLLDVAADVAIDAATTLGTNSIEGVVAVSEHVQSTLANVANQGRELKDAAVQSAADTVEQVTDSVSQTACDASDAVTEAVSDAASGAIDSASDALGSLGDLL</sequence>
<comment type="caution">
    <text evidence="1">The sequence shown here is derived from an EMBL/GenBank/DDBJ whole genome shotgun (WGS) entry which is preliminary data.</text>
</comment>
<name>A0ABT0UBL7_9BACT</name>
<accession>A0ABT0UBL7</accession>
<evidence type="ECO:0000313" key="1">
    <source>
        <dbReference type="EMBL" id="MCM2373900.1"/>
    </source>
</evidence>
<keyword evidence="2" id="KW-1185">Reference proteome</keyword>
<protein>
    <submittedName>
        <fullName evidence="1">Uncharacterized protein</fullName>
    </submittedName>
</protein>
<organism evidence="1 2">
    <name type="scientific">Aporhodopirellula aestuarii</name>
    <dbReference type="NCBI Taxonomy" id="2950107"/>
    <lineage>
        <taxon>Bacteria</taxon>
        <taxon>Pseudomonadati</taxon>
        <taxon>Planctomycetota</taxon>
        <taxon>Planctomycetia</taxon>
        <taxon>Pirellulales</taxon>
        <taxon>Pirellulaceae</taxon>
        <taxon>Aporhodopirellula</taxon>
    </lineage>
</organism>
<dbReference type="RefSeq" id="WP_250931778.1">
    <property type="nucleotide sequence ID" value="NZ_JAMQBK010000072.1"/>
</dbReference>
<dbReference type="Proteomes" id="UP001202961">
    <property type="component" value="Unassembled WGS sequence"/>
</dbReference>